<name>A0A8H4BR18_MUCCL</name>
<dbReference type="InterPro" id="IPR017441">
    <property type="entry name" value="Protein_kinase_ATP_BS"/>
</dbReference>
<keyword evidence="1" id="KW-0547">Nucleotide-binding</keyword>
<dbReference type="GO" id="GO:0005524">
    <property type="term" value="F:ATP binding"/>
    <property type="evidence" value="ECO:0007669"/>
    <property type="project" value="UniProtKB-UniRule"/>
</dbReference>
<feature type="region of interest" description="Disordered" evidence="2">
    <location>
        <begin position="450"/>
        <end position="475"/>
    </location>
</feature>
<feature type="compositionally biased region" description="Acidic residues" evidence="2">
    <location>
        <begin position="450"/>
        <end position="464"/>
    </location>
</feature>
<dbReference type="PROSITE" id="PS50011">
    <property type="entry name" value="PROTEIN_KINASE_DOM"/>
    <property type="match status" value="1"/>
</dbReference>
<dbReference type="InterPro" id="IPR000719">
    <property type="entry name" value="Prot_kinase_dom"/>
</dbReference>
<dbReference type="SUPFAM" id="SSF56112">
    <property type="entry name" value="Protein kinase-like (PK-like)"/>
    <property type="match status" value="1"/>
</dbReference>
<proteinExistence type="predicted"/>
<accession>A0A8H4BR18</accession>
<dbReference type="AlphaFoldDB" id="A0A8H4BR18"/>
<reference evidence="4 5" key="1">
    <citation type="submission" date="2019-09" db="EMBL/GenBank/DDBJ databases">
        <authorList>
            <consortium name="DOE Joint Genome Institute"/>
            <person name="Mondo S.J."/>
            <person name="Navarro-Mendoza M.I."/>
            <person name="Perez-Arques C."/>
            <person name="Panchal S."/>
            <person name="Nicolas F.E."/>
            <person name="Ganguly P."/>
            <person name="Pangilinan J."/>
            <person name="Grigoriev I."/>
            <person name="Heitman J."/>
            <person name="Sanya K."/>
            <person name="Garre V."/>
        </authorList>
    </citation>
    <scope>NUCLEOTIDE SEQUENCE [LARGE SCALE GENOMIC DNA]</scope>
    <source>
        <strain evidence="4 5">MU402</strain>
    </source>
</reference>
<feature type="region of interest" description="Disordered" evidence="2">
    <location>
        <begin position="488"/>
        <end position="514"/>
    </location>
</feature>
<evidence type="ECO:0000313" key="5">
    <source>
        <dbReference type="Proteomes" id="UP000469890"/>
    </source>
</evidence>
<sequence>MAVFSQIKNFIKSGKSYSSHGSNLSRQSTTQKYETAQRMVEEEKIAKQTMPSYQGLEDYQLRVKLGDGAFSKVYEAVKLSTSEKVAIKIVRKHELNNQQHYFLVLELCEGGEIFHQIVRLTYFSEELSRHCIRQVAEGIRYLHEEKGVGKFIPGIGGGGIGAVKIADFGLSKVVWDQQTMTPCGTVGYTAPEIVKDLRYSKSVDMWALGCVLYTLLCGFPPFYDEKIKILTEKVAKGQYTFLSPWWDTISDEAKDLIEHLLDVDPEKRYTILEFLEHPWMQNEIDTDAIKARTAASDINLDLTSVPMFTSLENTGVPANGPRPETEAEAFKRMIQERNRDEEELEAAVPMPVPSGVSSVINSRANSRGNSRAPSIVASGATTPRRDLFSGVSSMKEMFDISYAVHRMSEEKARRKVIKQQPNQENRRSLFMSAINGDDDDVTEDEADMITDETSTTEEEEEEEEQPQKEQPMNELKDKLKVLHIDESVPTPIEHKPSTVQHKKVNRSNKNGGLFELNMNNATLLGRRKIPSATQPIDEP</sequence>
<dbReference type="Gene3D" id="1.10.510.10">
    <property type="entry name" value="Transferase(Phosphotransferase) domain 1"/>
    <property type="match status" value="2"/>
</dbReference>
<gene>
    <name evidence="4" type="ORF">FB192DRAFT_1270496</name>
</gene>
<feature type="region of interest" description="Disordered" evidence="2">
    <location>
        <begin position="343"/>
        <end position="378"/>
    </location>
</feature>
<evidence type="ECO:0000313" key="4">
    <source>
        <dbReference type="EMBL" id="KAF1807025.1"/>
    </source>
</evidence>
<organism evidence="4 5">
    <name type="scientific">Mucor circinelloides f. lusitanicus</name>
    <name type="common">Mucor racemosus var. lusitanicus</name>
    <dbReference type="NCBI Taxonomy" id="29924"/>
    <lineage>
        <taxon>Eukaryota</taxon>
        <taxon>Fungi</taxon>
        <taxon>Fungi incertae sedis</taxon>
        <taxon>Mucoromycota</taxon>
        <taxon>Mucoromycotina</taxon>
        <taxon>Mucoromycetes</taxon>
        <taxon>Mucorales</taxon>
        <taxon>Mucorineae</taxon>
        <taxon>Mucoraceae</taxon>
        <taxon>Mucor</taxon>
    </lineage>
</organism>
<dbReference type="Proteomes" id="UP000469890">
    <property type="component" value="Unassembled WGS sequence"/>
</dbReference>
<feature type="binding site" evidence="1">
    <location>
        <position position="92"/>
    </location>
    <ligand>
        <name>ATP</name>
        <dbReference type="ChEBI" id="CHEBI:30616"/>
    </ligand>
</feature>
<dbReference type="Pfam" id="PF00069">
    <property type="entry name" value="Pkinase"/>
    <property type="match status" value="1"/>
</dbReference>
<keyword evidence="4" id="KW-0418">Kinase</keyword>
<keyword evidence="4" id="KW-0808">Transferase</keyword>
<feature type="compositionally biased region" description="Polar residues" evidence="2">
    <location>
        <begin position="360"/>
        <end position="372"/>
    </location>
</feature>
<dbReference type="EMBL" id="JAAECE010000001">
    <property type="protein sequence ID" value="KAF1807025.1"/>
    <property type="molecule type" value="Genomic_DNA"/>
</dbReference>
<evidence type="ECO:0000256" key="1">
    <source>
        <dbReference type="PROSITE-ProRule" id="PRU10141"/>
    </source>
</evidence>
<protein>
    <submittedName>
        <fullName evidence="4">Kinase-like domain-containing protein</fullName>
    </submittedName>
</protein>
<comment type="caution">
    <text evidence="4">The sequence shown here is derived from an EMBL/GenBank/DDBJ whole genome shotgun (WGS) entry which is preliminary data.</text>
</comment>
<dbReference type="GO" id="GO:0004672">
    <property type="term" value="F:protein kinase activity"/>
    <property type="evidence" value="ECO:0007669"/>
    <property type="project" value="InterPro"/>
</dbReference>
<feature type="domain" description="Protein kinase" evidence="3">
    <location>
        <begin position="1"/>
        <end position="280"/>
    </location>
</feature>
<dbReference type="PANTHER" id="PTHR24347">
    <property type="entry name" value="SERINE/THREONINE-PROTEIN KINASE"/>
    <property type="match status" value="1"/>
</dbReference>
<evidence type="ECO:0000256" key="2">
    <source>
        <dbReference type="SAM" id="MobiDB-lite"/>
    </source>
</evidence>
<dbReference type="PROSITE" id="PS00107">
    <property type="entry name" value="PROTEIN_KINASE_ATP"/>
    <property type="match status" value="1"/>
</dbReference>
<evidence type="ECO:0000259" key="3">
    <source>
        <dbReference type="PROSITE" id="PS50011"/>
    </source>
</evidence>
<dbReference type="InterPro" id="IPR011009">
    <property type="entry name" value="Kinase-like_dom_sf"/>
</dbReference>
<keyword evidence="1" id="KW-0067">ATP-binding</keyword>